<keyword evidence="4" id="KW-0408">Iron</keyword>
<dbReference type="GO" id="GO:0034485">
    <property type="term" value="F:phosphatidylinositol-3,4,5-trisphosphate 5-phosphatase activity"/>
    <property type="evidence" value="ECO:0007669"/>
    <property type="project" value="TreeGrafter"/>
</dbReference>
<dbReference type="PANTHER" id="PTHR45666:SF22">
    <property type="entry name" value="TYPE I INOSITOL POLYPHOSPHATE 5-PHOSPHATASE 4"/>
    <property type="match status" value="1"/>
</dbReference>
<dbReference type="OrthoDB" id="288590at2759"/>
<dbReference type="Gene3D" id="2.60.120.330">
    <property type="entry name" value="B-lactam Antibiotic, Isopenicillin N Synthase, Chain"/>
    <property type="match status" value="1"/>
</dbReference>
<dbReference type="Pfam" id="PF14226">
    <property type="entry name" value="DIOX_N"/>
    <property type="match status" value="1"/>
</dbReference>
<keyword evidence="7" id="KW-1185">Reference proteome</keyword>
<accession>A0A833VPE7</accession>
<evidence type="ECO:0000313" key="6">
    <source>
        <dbReference type="EMBL" id="KAF3330239.1"/>
    </source>
</evidence>
<proteinExistence type="predicted"/>
<evidence type="ECO:0000259" key="5">
    <source>
        <dbReference type="Pfam" id="PF14226"/>
    </source>
</evidence>
<dbReference type="GO" id="GO:0004439">
    <property type="term" value="F:phosphatidylinositol-4,5-bisphosphate 5-phosphatase activity"/>
    <property type="evidence" value="ECO:0007669"/>
    <property type="project" value="TreeGrafter"/>
</dbReference>
<dbReference type="GO" id="GO:0046856">
    <property type="term" value="P:phosphatidylinositol dephosphorylation"/>
    <property type="evidence" value="ECO:0007669"/>
    <property type="project" value="TreeGrafter"/>
</dbReference>
<evidence type="ECO:0000256" key="2">
    <source>
        <dbReference type="ARBA" id="ARBA00022801"/>
    </source>
</evidence>
<dbReference type="SUPFAM" id="SSF51197">
    <property type="entry name" value="Clavaminate synthase-like"/>
    <property type="match status" value="1"/>
</dbReference>
<keyword evidence="6" id="KW-0223">Dioxygenase</keyword>
<protein>
    <submittedName>
        <fullName evidence="6">Gibberellin 3-beta-dioxygenase 1-like protein</fullName>
    </submittedName>
</protein>
<dbReference type="PANTHER" id="PTHR45666">
    <property type="entry name" value="TYPE IV INOSITOL POLYPHOSPHATE 5-PHOSPHATASE 9"/>
    <property type="match status" value="1"/>
</dbReference>
<keyword evidence="2" id="KW-0378">Hydrolase</keyword>
<comment type="caution">
    <text evidence="6">The sequence shown here is derived from an EMBL/GenBank/DDBJ whole genome shotgun (WGS) entry which is preliminary data.</text>
</comment>
<gene>
    <name evidence="6" type="ORF">FCM35_KLT05570</name>
</gene>
<organism evidence="6 7">
    <name type="scientific">Carex littledalei</name>
    <dbReference type="NCBI Taxonomy" id="544730"/>
    <lineage>
        <taxon>Eukaryota</taxon>
        <taxon>Viridiplantae</taxon>
        <taxon>Streptophyta</taxon>
        <taxon>Embryophyta</taxon>
        <taxon>Tracheophyta</taxon>
        <taxon>Spermatophyta</taxon>
        <taxon>Magnoliopsida</taxon>
        <taxon>Liliopsida</taxon>
        <taxon>Poales</taxon>
        <taxon>Cyperaceae</taxon>
        <taxon>Cyperoideae</taxon>
        <taxon>Cariceae</taxon>
        <taxon>Carex</taxon>
        <taxon>Carex subgen. Euthyceras</taxon>
    </lineage>
</organism>
<reference evidence="6" key="1">
    <citation type="submission" date="2020-01" db="EMBL/GenBank/DDBJ databases">
        <title>Genome sequence of Kobresia littledalei, the first chromosome-level genome in the family Cyperaceae.</title>
        <authorList>
            <person name="Qu G."/>
        </authorList>
    </citation>
    <scope>NUCLEOTIDE SEQUENCE</scope>
    <source>
        <strain evidence="6">C.B.Clarke</strain>
        <tissue evidence="6">Leaf</tissue>
    </source>
</reference>
<evidence type="ECO:0000313" key="7">
    <source>
        <dbReference type="Proteomes" id="UP000623129"/>
    </source>
</evidence>
<dbReference type="GO" id="GO:0046872">
    <property type="term" value="F:metal ion binding"/>
    <property type="evidence" value="ECO:0007669"/>
    <property type="project" value="UniProtKB-KW"/>
</dbReference>
<keyword evidence="1" id="KW-0479">Metal-binding</keyword>
<name>A0A833VPE7_9POAL</name>
<dbReference type="GO" id="GO:0004445">
    <property type="term" value="F:inositol-polyphosphate 5-phosphatase activity"/>
    <property type="evidence" value="ECO:0007669"/>
    <property type="project" value="InterPro"/>
</dbReference>
<evidence type="ECO:0000256" key="3">
    <source>
        <dbReference type="ARBA" id="ARBA00023002"/>
    </source>
</evidence>
<dbReference type="InterPro" id="IPR036908">
    <property type="entry name" value="RlpA-like_sf"/>
</dbReference>
<feature type="domain" description="Non-haem dioxygenase N-terminal" evidence="5">
    <location>
        <begin position="45"/>
        <end position="93"/>
    </location>
</feature>
<dbReference type="GO" id="GO:0051213">
    <property type="term" value="F:dioxygenase activity"/>
    <property type="evidence" value="ECO:0007669"/>
    <property type="project" value="UniProtKB-KW"/>
</dbReference>
<sequence length="214" mass="24568">MSSQASVDLKIQHPQNFRFNSIPDSHDWSDLYDHPSAEPIGLDSVPVIDLNDPNLIYKIGKACEEWGVFLIRNHGIEPELLNRFGSQIHRVYEYSHKIYIESICFTYCFNKIKKKSVTNMVISDSQWIFVATWNVGGKSPPDYLNVEDWLLSSSPADIYVLGRTMRLWKFIQCRLWGANSDAYSTALFNNEGMCGACYQIKCDPTKSLDPWNTI</sequence>
<keyword evidence="3" id="KW-0560">Oxidoreductase</keyword>
<dbReference type="InterPro" id="IPR027443">
    <property type="entry name" value="IPNS-like_sf"/>
</dbReference>
<dbReference type="InterPro" id="IPR045849">
    <property type="entry name" value="IP5P_plant"/>
</dbReference>
<dbReference type="AlphaFoldDB" id="A0A833VPE7"/>
<evidence type="ECO:0000256" key="4">
    <source>
        <dbReference type="ARBA" id="ARBA00023004"/>
    </source>
</evidence>
<dbReference type="EMBL" id="SWLB01000014">
    <property type="protein sequence ID" value="KAF3330239.1"/>
    <property type="molecule type" value="Genomic_DNA"/>
</dbReference>
<dbReference type="Gene3D" id="2.40.40.10">
    <property type="entry name" value="RlpA-like domain"/>
    <property type="match status" value="1"/>
</dbReference>
<evidence type="ECO:0000256" key="1">
    <source>
        <dbReference type="ARBA" id="ARBA00022723"/>
    </source>
</evidence>
<dbReference type="InterPro" id="IPR026992">
    <property type="entry name" value="DIOX_N"/>
</dbReference>
<dbReference type="Proteomes" id="UP000623129">
    <property type="component" value="Unassembled WGS sequence"/>
</dbReference>
<dbReference type="SUPFAM" id="SSF50685">
    <property type="entry name" value="Barwin-like endoglucanases"/>
    <property type="match status" value="1"/>
</dbReference>